<feature type="coiled-coil region" evidence="1">
    <location>
        <begin position="80"/>
        <end position="125"/>
    </location>
</feature>
<feature type="region of interest" description="Disordered" evidence="2">
    <location>
        <begin position="167"/>
        <end position="202"/>
    </location>
</feature>
<dbReference type="Proteomes" id="UP001596023">
    <property type="component" value="Unassembled WGS sequence"/>
</dbReference>
<protein>
    <submittedName>
        <fullName evidence="4">PRTRC system protein E</fullName>
    </submittedName>
</protein>
<dbReference type="RefSeq" id="WP_380001496.1">
    <property type="nucleotide sequence ID" value="NZ_JBHSGN010000161.1"/>
</dbReference>
<feature type="compositionally biased region" description="Polar residues" evidence="2">
    <location>
        <begin position="294"/>
        <end position="304"/>
    </location>
</feature>
<organism evidence="4 5">
    <name type="scientific">Dysgonomonas termitidis</name>
    <dbReference type="NCBI Taxonomy" id="1516126"/>
    <lineage>
        <taxon>Bacteria</taxon>
        <taxon>Pseudomonadati</taxon>
        <taxon>Bacteroidota</taxon>
        <taxon>Bacteroidia</taxon>
        <taxon>Bacteroidales</taxon>
        <taxon>Dysgonomonadaceae</taxon>
        <taxon>Dysgonomonas</taxon>
    </lineage>
</organism>
<keyword evidence="5" id="KW-1185">Reference proteome</keyword>
<reference evidence="5" key="1">
    <citation type="journal article" date="2019" name="Int. J. Syst. Evol. Microbiol.">
        <title>The Global Catalogue of Microorganisms (GCM) 10K type strain sequencing project: providing services to taxonomists for standard genome sequencing and annotation.</title>
        <authorList>
            <consortium name="The Broad Institute Genomics Platform"/>
            <consortium name="The Broad Institute Genome Sequencing Center for Infectious Disease"/>
            <person name="Wu L."/>
            <person name="Ma J."/>
        </authorList>
    </citation>
    <scope>NUCLEOTIDE SEQUENCE [LARGE SCALE GENOMIC DNA]</scope>
    <source>
        <strain evidence="5">CCUG 66188</strain>
    </source>
</reference>
<sequence>MFFTQINQMMNQAVDITLVIRKKEGLLMVSAMPKTNGLKDEAQNHIVPLTVTGTPEELDRGFLPTICTPIQKAAGLLANMSRFEQQADKAAANSKAAKELKDKETKEAKEKKEKFEKLMKTATELESGQKYAEALANLKQARTFAASQALKTVDEKINAVRMKMNQGSLFGPEPQQPQQQAQQVQSTQAQPVRQSIPQPVQQPIRQQVNPPVYNTGQQAVGQQANGHMNGNYSPGNNGQPLYYGQPAYNNNPYNGRVIPEELGETEPAFVVSADYSAHREGEYDQYPDFPGYPENNNMYNHQNR</sequence>
<keyword evidence="1" id="KW-0175">Coiled coil</keyword>
<dbReference type="EMBL" id="JBHSGN010000161">
    <property type="protein sequence ID" value="MFC4676860.1"/>
    <property type="molecule type" value="Genomic_DNA"/>
</dbReference>
<evidence type="ECO:0000313" key="4">
    <source>
        <dbReference type="EMBL" id="MFC4676860.1"/>
    </source>
</evidence>
<name>A0ABV9L315_9BACT</name>
<feature type="region of interest" description="Disordered" evidence="2">
    <location>
        <begin position="281"/>
        <end position="304"/>
    </location>
</feature>
<dbReference type="Pfam" id="PF19556">
    <property type="entry name" value="PRTRC_E"/>
    <property type="match status" value="1"/>
</dbReference>
<evidence type="ECO:0000313" key="5">
    <source>
        <dbReference type="Proteomes" id="UP001596023"/>
    </source>
</evidence>
<dbReference type="NCBIfam" id="TIGR03741">
    <property type="entry name" value="PRTRC_E"/>
    <property type="match status" value="1"/>
</dbReference>
<accession>A0ABV9L315</accession>
<evidence type="ECO:0000256" key="2">
    <source>
        <dbReference type="SAM" id="MobiDB-lite"/>
    </source>
</evidence>
<proteinExistence type="predicted"/>
<feature type="compositionally biased region" description="Low complexity" evidence="2">
    <location>
        <begin position="176"/>
        <end position="202"/>
    </location>
</feature>
<gene>
    <name evidence="4" type="ORF">ACFO6W_24565</name>
</gene>
<dbReference type="InterPro" id="IPR022273">
    <property type="entry name" value="PRTRC_protein-E"/>
</dbReference>
<comment type="caution">
    <text evidence="4">The sequence shown here is derived from an EMBL/GenBank/DDBJ whole genome shotgun (WGS) entry which is preliminary data.</text>
</comment>
<evidence type="ECO:0000256" key="1">
    <source>
        <dbReference type="SAM" id="Coils"/>
    </source>
</evidence>
<evidence type="ECO:0000259" key="3">
    <source>
        <dbReference type="Pfam" id="PF19556"/>
    </source>
</evidence>
<feature type="domain" description="ParB-related ThiF-related cassette protein E" evidence="3">
    <location>
        <begin position="2"/>
        <end position="172"/>
    </location>
</feature>